<evidence type="ECO:0000313" key="2">
    <source>
        <dbReference type="EMBL" id="QEX22833.1"/>
    </source>
</evidence>
<dbReference type="PANTHER" id="PTHR32305:SF15">
    <property type="entry name" value="PROTEIN RHSA-RELATED"/>
    <property type="match status" value="1"/>
</dbReference>
<dbReference type="InterPro" id="IPR033803">
    <property type="entry name" value="CBD-like_Golvesin-Xly"/>
</dbReference>
<dbReference type="Gene3D" id="2.180.10.10">
    <property type="entry name" value="RHS repeat-associated core"/>
    <property type="match status" value="1"/>
</dbReference>
<dbReference type="InterPro" id="IPR050708">
    <property type="entry name" value="T6SS_VgrG/RHS"/>
</dbReference>
<evidence type="ECO:0000259" key="1">
    <source>
        <dbReference type="Pfam" id="PF25275"/>
    </source>
</evidence>
<organism evidence="2 3">
    <name type="scientific">Hypericibacter adhaerens</name>
    <dbReference type="NCBI Taxonomy" id="2602016"/>
    <lineage>
        <taxon>Bacteria</taxon>
        <taxon>Pseudomonadati</taxon>
        <taxon>Pseudomonadota</taxon>
        <taxon>Alphaproteobacteria</taxon>
        <taxon>Rhodospirillales</taxon>
        <taxon>Dongiaceae</taxon>
        <taxon>Hypericibacter</taxon>
    </lineage>
</organism>
<sequence>MGVGCPNALTPAQTASYRVYAKWPASAANATDAKYTVTYEGGSTTVTVNQRVSGGQWVLLGTFPFNATGTGYKVDLADTSLTGKVVADAIYYVQDGAPVDSFTWTPTISSAGEYQLYARWTASSANSGAAQYTVVHDGGTSLVTVSQKQNGGQWNLLGTWNFAPSAGHQVTLTASSDGNVVADAIKLVGTGPAPADLVYLHSDQIGLPQKITDAAQAVVWDRVQDPFGRPVSLTSSGGIDTSLRFPGQQADPDTGFAYNYFRDYDPTLGGLFAVRPGQRGLLEPIF</sequence>
<dbReference type="OrthoDB" id="7362402at2"/>
<accession>A0A5J6N1E6</accession>
<protein>
    <recommendedName>
        <fullName evidence="1">Golvesin/Xly CBD-like domain-containing protein</fullName>
    </recommendedName>
</protein>
<evidence type="ECO:0000313" key="3">
    <source>
        <dbReference type="Proteomes" id="UP000325797"/>
    </source>
</evidence>
<gene>
    <name evidence="2" type="ORF">FRZ61_27660</name>
</gene>
<dbReference type="Proteomes" id="UP000325797">
    <property type="component" value="Chromosome"/>
</dbReference>
<dbReference type="Pfam" id="PF25275">
    <property type="entry name" value="Golvesin_C"/>
    <property type="match status" value="2"/>
</dbReference>
<dbReference type="PANTHER" id="PTHR32305">
    <property type="match status" value="1"/>
</dbReference>
<dbReference type="RefSeq" id="WP_151118282.1">
    <property type="nucleotide sequence ID" value="NZ_CP042582.1"/>
</dbReference>
<keyword evidence="3" id="KW-1185">Reference proteome</keyword>
<feature type="domain" description="Golvesin/Xly CBD-like" evidence="1">
    <location>
        <begin position="92"/>
        <end position="188"/>
    </location>
</feature>
<feature type="domain" description="Golvesin/Xly CBD-like" evidence="1">
    <location>
        <begin position="10"/>
        <end position="90"/>
    </location>
</feature>
<reference evidence="2 3" key="1">
    <citation type="submission" date="2019-08" db="EMBL/GenBank/DDBJ databases">
        <title>Hyperibacter terrae gen. nov., sp. nov. and Hyperibacter viscosus sp. nov., two new members in the family Rhodospirillaceae isolated from the rhizosphere of Hypericum perforatum.</title>
        <authorList>
            <person name="Noviana Z."/>
        </authorList>
    </citation>
    <scope>NUCLEOTIDE SEQUENCE [LARGE SCALE GENOMIC DNA]</scope>
    <source>
        <strain evidence="2 3">R5959</strain>
    </source>
</reference>
<dbReference type="EMBL" id="CP042582">
    <property type="protein sequence ID" value="QEX22833.1"/>
    <property type="molecule type" value="Genomic_DNA"/>
</dbReference>
<name>A0A5J6N1E6_9PROT</name>
<dbReference type="AlphaFoldDB" id="A0A5J6N1E6"/>
<proteinExistence type="predicted"/>
<dbReference type="KEGG" id="hadh:FRZ61_27660"/>